<dbReference type="PANTHER" id="PTHR43700">
    <property type="entry name" value="PHOSPHORIBOSYLAMINOIMIDAZOLE-SUCCINOCARBOXAMIDE SYNTHASE"/>
    <property type="match status" value="1"/>
</dbReference>
<dbReference type="InterPro" id="IPR001636">
    <property type="entry name" value="SAICAR_synth"/>
</dbReference>
<dbReference type="STRING" id="675120.M2YJ33"/>
<dbReference type="AlphaFoldDB" id="M2YJ33"/>
<organism evidence="12 13">
    <name type="scientific">Dothistroma septosporum (strain NZE10 / CBS 128990)</name>
    <name type="common">Red band needle blight fungus</name>
    <name type="synonym">Mycosphaerella pini</name>
    <dbReference type="NCBI Taxonomy" id="675120"/>
    <lineage>
        <taxon>Eukaryota</taxon>
        <taxon>Fungi</taxon>
        <taxon>Dikarya</taxon>
        <taxon>Ascomycota</taxon>
        <taxon>Pezizomycotina</taxon>
        <taxon>Dothideomycetes</taxon>
        <taxon>Dothideomycetidae</taxon>
        <taxon>Mycosphaerellales</taxon>
        <taxon>Mycosphaerellaceae</taxon>
        <taxon>Dothistroma</taxon>
    </lineage>
</organism>
<dbReference type="Pfam" id="PF01259">
    <property type="entry name" value="SAICAR_synt"/>
    <property type="match status" value="1"/>
</dbReference>
<gene>
    <name evidence="12" type="ORF">DOTSEDRAFT_75577</name>
</gene>
<dbReference type="HOGENOM" id="CLU_045637_0_2_1"/>
<feature type="region of interest" description="Disordered" evidence="10">
    <location>
        <begin position="150"/>
        <end position="172"/>
    </location>
</feature>
<dbReference type="CDD" id="cd01414">
    <property type="entry name" value="SAICAR_synt_Sc"/>
    <property type="match status" value="1"/>
</dbReference>
<dbReference type="GO" id="GO:0005524">
    <property type="term" value="F:ATP binding"/>
    <property type="evidence" value="ECO:0007669"/>
    <property type="project" value="UniProtKB-KW"/>
</dbReference>
<evidence type="ECO:0000256" key="6">
    <source>
        <dbReference type="ARBA" id="ARBA00022741"/>
    </source>
</evidence>
<keyword evidence="8" id="KW-0067">ATP-binding</keyword>
<dbReference type="NCBIfam" id="TIGR00081">
    <property type="entry name" value="purC"/>
    <property type="match status" value="1"/>
</dbReference>
<dbReference type="NCBIfam" id="NF010568">
    <property type="entry name" value="PRK13961.1"/>
    <property type="match status" value="1"/>
</dbReference>
<dbReference type="HAMAP" id="MF_00137">
    <property type="entry name" value="SAICAR_synth"/>
    <property type="match status" value="1"/>
</dbReference>
<dbReference type="UniPathway" id="UPA00074">
    <property type="reaction ID" value="UER00131"/>
</dbReference>
<evidence type="ECO:0000256" key="10">
    <source>
        <dbReference type="SAM" id="MobiDB-lite"/>
    </source>
</evidence>
<reference evidence="13" key="1">
    <citation type="journal article" date="2012" name="PLoS Genet.">
        <title>The genomes of the fungal plant pathogens Cladosporium fulvum and Dothistroma septosporum reveal adaptation to different hosts and lifestyles but also signatures of common ancestry.</title>
        <authorList>
            <person name="de Wit P.J.G.M."/>
            <person name="van der Burgt A."/>
            <person name="Oekmen B."/>
            <person name="Stergiopoulos I."/>
            <person name="Abd-Elsalam K.A."/>
            <person name="Aerts A.L."/>
            <person name="Bahkali A.H."/>
            <person name="Beenen H.G."/>
            <person name="Chettri P."/>
            <person name="Cox M.P."/>
            <person name="Datema E."/>
            <person name="de Vries R.P."/>
            <person name="Dhillon B."/>
            <person name="Ganley A.R."/>
            <person name="Griffiths S.A."/>
            <person name="Guo Y."/>
            <person name="Hamelin R.C."/>
            <person name="Henrissat B."/>
            <person name="Kabir M.S."/>
            <person name="Jashni M.K."/>
            <person name="Kema G."/>
            <person name="Klaubauf S."/>
            <person name="Lapidus A."/>
            <person name="Levasseur A."/>
            <person name="Lindquist E."/>
            <person name="Mehrabi R."/>
            <person name="Ohm R.A."/>
            <person name="Owen T.J."/>
            <person name="Salamov A."/>
            <person name="Schwelm A."/>
            <person name="Schijlen E."/>
            <person name="Sun H."/>
            <person name="van den Burg H.A."/>
            <person name="van Ham R.C.H.J."/>
            <person name="Zhang S."/>
            <person name="Goodwin S.B."/>
            <person name="Grigoriev I.V."/>
            <person name="Collemare J."/>
            <person name="Bradshaw R.E."/>
        </authorList>
    </citation>
    <scope>NUCLEOTIDE SEQUENCE [LARGE SCALE GENOMIC DNA]</scope>
    <source>
        <strain evidence="13">NZE10 / CBS 128990</strain>
    </source>
</reference>
<feature type="domain" description="SAICAR synthetase/ADE2 N-terminal" evidence="11">
    <location>
        <begin position="18"/>
        <end position="279"/>
    </location>
</feature>
<evidence type="ECO:0000259" key="11">
    <source>
        <dbReference type="Pfam" id="PF01259"/>
    </source>
</evidence>
<dbReference type="eggNOG" id="KOG2835">
    <property type="taxonomic scope" value="Eukaryota"/>
</dbReference>
<reference evidence="12 13" key="2">
    <citation type="journal article" date="2012" name="PLoS Pathog.">
        <title>Diverse lifestyles and strategies of plant pathogenesis encoded in the genomes of eighteen Dothideomycetes fungi.</title>
        <authorList>
            <person name="Ohm R.A."/>
            <person name="Feau N."/>
            <person name="Henrissat B."/>
            <person name="Schoch C.L."/>
            <person name="Horwitz B.A."/>
            <person name="Barry K.W."/>
            <person name="Condon B.J."/>
            <person name="Copeland A.C."/>
            <person name="Dhillon B."/>
            <person name="Glaser F."/>
            <person name="Hesse C.N."/>
            <person name="Kosti I."/>
            <person name="LaButti K."/>
            <person name="Lindquist E.A."/>
            <person name="Lucas S."/>
            <person name="Salamov A.A."/>
            <person name="Bradshaw R.E."/>
            <person name="Ciuffetti L."/>
            <person name="Hamelin R.C."/>
            <person name="Kema G.H.J."/>
            <person name="Lawrence C."/>
            <person name="Scott J.A."/>
            <person name="Spatafora J.W."/>
            <person name="Turgeon B.G."/>
            <person name="de Wit P.J.G.M."/>
            <person name="Zhong S."/>
            <person name="Goodwin S.B."/>
            <person name="Grigoriev I.V."/>
        </authorList>
    </citation>
    <scope>NUCLEOTIDE SEQUENCE [LARGE SCALE GENOMIC DNA]</scope>
    <source>
        <strain evidence="13">NZE10 / CBS 128990</strain>
    </source>
</reference>
<evidence type="ECO:0000313" key="12">
    <source>
        <dbReference type="EMBL" id="EME38911.1"/>
    </source>
</evidence>
<dbReference type="PROSITE" id="PS01057">
    <property type="entry name" value="SAICAR_SYNTHETASE_1"/>
    <property type="match status" value="1"/>
</dbReference>
<dbReference type="OrthoDB" id="9991235at2759"/>
<dbReference type="EMBL" id="KB446546">
    <property type="protein sequence ID" value="EME38911.1"/>
    <property type="molecule type" value="Genomic_DNA"/>
</dbReference>
<evidence type="ECO:0000256" key="1">
    <source>
        <dbReference type="ARBA" id="ARBA00004672"/>
    </source>
</evidence>
<evidence type="ECO:0000256" key="5">
    <source>
        <dbReference type="ARBA" id="ARBA00022598"/>
    </source>
</evidence>
<evidence type="ECO:0000256" key="3">
    <source>
        <dbReference type="ARBA" id="ARBA00012217"/>
    </source>
</evidence>
<dbReference type="EC" id="6.3.2.6" evidence="3"/>
<protein>
    <recommendedName>
        <fullName evidence="4">Phosphoribosylaminoimidazole-succinocarboxamide synthase</fullName>
        <ecNumber evidence="3">6.3.2.6</ecNumber>
    </recommendedName>
    <alternativeName>
        <fullName evidence="9">SAICAR synthetase</fullName>
    </alternativeName>
</protein>
<keyword evidence="5" id="KW-0436">Ligase</keyword>
<dbReference type="FunFam" id="3.30.470.20:FF:000015">
    <property type="entry name" value="Phosphoribosylaminoimidazole-succinocarboxamide synthase"/>
    <property type="match status" value="1"/>
</dbReference>
<keyword evidence="6" id="KW-0547">Nucleotide-binding</keyword>
<dbReference type="GO" id="GO:0005737">
    <property type="term" value="C:cytoplasm"/>
    <property type="evidence" value="ECO:0007669"/>
    <property type="project" value="TreeGrafter"/>
</dbReference>
<dbReference type="PROSITE" id="PS01058">
    <property type="entry name" value="SAICAR_SYNTHETASE_2"/>
    <property type="match status" value="1"/>
</dbReference>
<dbReference type="OMA" id="CEPFKVE"/>
<comment type="similarity">
    <text evidence="2">Belongs to the SAICAR synthetase family.</text>
</comment>
<dbReference type="InterPro" id="IPR018236">
    <property type="entry name" value="SAICAR_synthetase_CS"/>
</dbReference>
<dbReference type="SUPFAM" id="SSF56104">
    <property type="entry name" value="SAICAR synthase-like"/>
    <property type="match status" value="1"/>
</dbReference>
<keyword evidence="13" id="KW-1185">Reference proteome</keyword>
<dbReference type="PANTHER" id="PTHR43700:SF1">
    <property type="entry name" value="PHOSPHORIBOSYLAMINOIMIDAZOLE-SUCCINOCARBOXAMIDE SYNTHASE"/>
    <property type="match status" value="1"/>
</dbReference>
<evidence type="ECO:0000256" key="9">
    <source>
        <dbReference type="ARBA" id="ARBA00030409"/>
    </source>
</evidence>
<evidence type="ECO:0000256" key="2">
    <source>
        <dbReference type="ARBA" id="ARBA00010190"/>
    </source>
</evidence>
<evidence type="ECO:0000313" key="13">
    <source>
        <dbReference type="Proteomes" id="UP000016933"/>
    </source>
</evidence>
<dbReference type="GO" id="GO:0006189">
    <property type="term" value="P:'de novo' IMP biosynthetic process"/>
    <property type="evidence" value="ECO:0007669"/>
    <property type="project" value="UniProtKB-UniPathway"/>
</dbReference>
<dbReference type="GO" id="GO:0004639">
    <property type="term" value="F:phosphoribosylaminoimidazolesuccinocarboxamide synthase activity"/>
    <property type="evidence" value="ECO:0007669"/>
    <property type="project" value="UniProtKB-EC"/>
</dbReference>
<dbReference type="Gene3D" id="3.30.200.20">
    <property type="entry name" value="Phosphorylase Kinase, domain 1"/>
    <property type="match status" value="1"/>
</dbReference>
<evidence type="ECO:0000256" key="8">
    <source>
        <dbReference type="ARBA" id="ARBA00022840"/>
    </source>
</evidence>
<dbReference type="Proteomes" id="UP000016933">
    <property type="component" value="Unassembled WGS sequence"/>
</dbReference>
<sequence>MSQNAAITKIDIPGLKKIASGKVREIFELDDKTLLFVATDRISAYDVILENGVPSKGILLTQLSTHWFNLLQSKIPGLKIHLISTRLPASLSSLPQDVRAQLEGRSMVVRRTPVVPLESIIRGYITGSAWSEYKKSGTVHGMKMPEGLRESEKFPEPVWTPSTKAEQGEHDENISKEKAAEIVGSDVAQRIEALSLQIYTLAHEYALAKGIIIADTKFEFGLDPVTNELILIDEVLTPDSSRFWPKDAYGVGKSQSSYDKQYLRDWLTKEGLKGKEGTKMPEEVVGETERKYREAGEKLVG</sequence>
<proteinExistence type="inferred from homology"/>
<accession>M2YJ33</accession>
<keyword evidence="7" id="KW-0658">Purine biosynthesis</keyword>
<name>M2YJ33_DOTSN</name>
<evidence type="ECO:0000256" key="4">
    <source>
        <dbReference type="ARBA" id="ARBA00016460"/>
    </source>
</evidence>
<evidence type="ECO:0000256" key="7">
    <source>
        <dbReference type="ARBA" id="ARBA00022755"/>
    </source>
</evidence>
<comment type="pathway">
    <text evidence="1">Purine metabolism; IMP biosynthesis via de novo pathway; 5-amino-1-(5-phospho-D-ribosyl)imidazole-4-carboxamide from 5-amino-1-(5-phospho-D-ribosyl)imidazole-4-carboxylate: step 1/2.</text>
</comment>
<dbReference type="Gene3D" id="3.30.470.20">
    <property type="entry name" value="ATP-grasp fold, B domain"/>
    <property type="match status" value="1"/>
</dbReference>
<dbReference type="GO" id="GO:0046084">
    <property type="term" value="P:adenine biosynthetic process"/>
    <property type="evidence" value="ECO:0007669"/>
    <property type="project" value="EnsemblFungi"/>
</dbReference>
<dbReference type="InterPro" id="IPR028923">
    <property type="entry name" value="SAICAR_synt/ADE2_N"/>
</dbReference>
<feature type="region of interest" description="Disordered" evidence="10">
    <location>
        <begin position="278"/>
        <end position="301"/>
    </location>
</feature>